<gene>
    <name evidence="2" type="ORF">RFI_07110</name>
</gene>
<dbReference type="Proteomes" id="UP000023152">
    <property type="component" value="Unassembled WGS sequence"/>
</dbReference>
<keyword evidence="1" id="KW-0472">Membrane</keyword>
<keyword evidence="1" id="KW-1133">Transmembrane helix</keyword>
<dbReference type="AlphaFoldDB" id="X6NUN2"/>
<reference evidence="2 3" key="1">
    <citation type="journal article" date="2013" name="Curr. Biol.">
        <title>The Genome of the Foraminiferan Reticulomyxa filosa.</title>
        <authorList>
            <person name="Glockner G."/>
            <person name="Hulsmann N."/>
            <person name="Schleicher M."/>
            <person name="Noegel A.A."/>
            <person name="Eichinger L."/>
            <person name="Gallinger C."/>
            <person name="Pawlowski J."/>
            <person name="Sierra R."/>
            <person name="Euteneuer U."/>
            <person name="Pillet L."/>
            <person name="Moustafa A."/>
            <person name="Platzer M."/>
            <person name="Groth M."/>
            <person name="Szafranski K."/>
            <person name="Schliwa M."/>
        </authorList>
    </citation>
    <scope>NUCLEOTIDE SEQUENCE [LARGE SCALE GENOMIC DNA]</scope>
</reference>
<keyword evidence="3" id="KW-1185">Reference proteome</keyword>
<proteinExistence type="predicted"/>
<organism evidence="2 3">
    <name type="scientific">Reticulomyxa filosa</name>
    <dbReference type="NCBI Taxonomy" id="46433"/>
    <lineage>
        <taxon>Eukaryota</taxon>
        <taxon>Sar</taxon>
        <taxon>Rhizaria</taxon>
        <taxon>Retaria</taxon>
        <taxon>Foraminifera</taxon>
        <taxon>Monothalamids</taxon>
        <taxon>Reticulomyxidae</taxon>
        <taxon>Reticulomyxa</taxon>
    </lineage>
</organism>
<evidence type="ECO:0000256" key="1">
    <source>
        <dbReference type="SAM" id="Phobius"/>
    </source>
</evidence>
<feature type="transmembrane region" description="Helical" evidence="1">
    <location>
        <begin position="30"/>
        <end position="51"/>
    </location>
</feature>
<sequence>MISGFTYVVSNSEVQIPASSKLGGVKRQDIFAILVSLGFLSALSSTIASNNNNNNNIIKRKVLYLRYNTKQNNKICLYIYEVQYCGWFLERYPTFFIRLPLNFLIFSLMVMLGSLLTTIDALYSRKVFWIILVAGLITIISVYVLYYSLYIKVTKRVQDLCSQAATQNELVTIPTKTSGNYKEQVPQTEQED</sequence>
<feature type="transmembrane region" description="Helical" evidence="1">
    <location>
        <begin position="101"/>
        <end position="121"/>
    </location>
</feature>
<name>X6NUN2_RETFI</name>
<feature type="transmembrane region" description="Helical" evidence="1">
    <location>
        <begin position="127"/>
        <end position="146"/>
    </location>
</feature>
<evidence type="ECO:0000313" key="2">
    <source>
        <dbReference type="EMBL" id="ETO30010.1"/>
    </source>
</evidence>
<evidence type="ECO:0000313" key="3">
    <source>
        <dbReference type="Proteomes" id="UP000023152"/>
    </source>
</evidence>
<keyword evidence="1" id="KW-0812">Transmembrane</keyword>
<accession>X6NUN2</accession>
<dbReference type="EMBL" id="ASPP01005721">
    <property type="protein sequence ID" value="ETO30010.1"/>
    <property type="molecule type" value="Genomic_DNA"/>
</dbReference>
<protein>
    <submittedName>
        <fullName evidence="2">Uncharacterized protein</fullName>
    </submittedName>
</protein>
<comment type="caution">
    <text evidence="2">The sequence shown here is derived from an EMBL/GenBank/DDBJ whole genome shotgun (WGS) entry which is preliminary data.</text>
</comment>